<dbReference type="AlphaFoldDB" id="A0A226EWP9"/>
<organism evidence="2 3">
    <name type="scientific">Folsomia candida</name>
    <name type="common">Springtail</name>
    <dbReference type="NCBI Taxonomy" id="158441"/>
    <lineage>
        <taxon>Eukaryota</taxon>
        <taxon>Metazoa</taxon>
        <taxon>Ecdysozoa</taxon>
        <taxon>Arthropoda</taxon>
        <taxon>Hexapoda</taxon>
        <taxon>Collembola</taxon>
        <taxon>Entomobryomorpha</taxon>
        <taxon>Isotomoidea</taxon>
        <taxon>Isotomidae</taxon>
        <taxon>Proisotominae</taxon>
        <taxon>Folsomia</taxon>
    </lineage>
</organism>
<accession>A0A226EWP9</accession>
<protein>
    <submittedName>
        <fullName evidence="2">Uncharacterized protein</fullName>
    </submittedName>
</protein>
<comment type="caution">
    <text evidence="2">The sequence shown here is derived from an EMBL/GenBank/DDBJ whole genome shotgun (WGS) entry which is preliminary data.</text>
</comment>
<evidence type="ECO:0000313" key="3">
    <source>
        <dbReference type="Proteomes" id="UP000198287"/>
    </source>
</evidence>
<keyword evidence="1" id="KW-0472">Membrane</keyword>
<keyword evidence="1" id="KW-0812">Transmembrane</keyword>
<sequence length="200" mass="21771">MRVVLPIRDFKFFISVYFVIALIGLSMASIYEDEDRVNSEGMWQKPSKHLEPKMSASTGQGNSRFDVGGILTAAGLKTGGSLLGLVVFPFIFPVVALLSIALFIISVFGGASPMIASGRRVDNNAKYGLAARIVEVLGSEDCVERIGCEIFDMMGHKTKLLRLLRKLNYFPEPDKAAGATGQSCSIFKCGVRDLIARTWG</sequence>
<proteinExistence type="predicted"/>
<reference evidence="2 3" key="1">
    <citation type="submission" date="2015-12" db="EMBL/GenBank/DDBJ databases">
        <title>The genome of Folsomia candida.</title>
        <authorList>
            <person name="Faddeeva A."/>
            <person name="Derks M.F."/>
            <person name="Anvar Y."/>
            <person name="Smit S."/>
            <person name="Van Straalen N."/>
            <person name="Roelofs D."/>
        </authorList>
    </citation>
    <scope>NUCLEOTIDE SEQUENCE [LARGE SCALE GENOMIC DNA]</scope>
    <source>
        <strain evidence="2 3">VU population</strain>
        <tissue evidence="2">Whole body</tissue>
    </source>
</reference>
<keyword evidence="3" id="KW-1185">Reference proteome</keyword>
<evidence type="ECO:0000313" key="2">
    <source>
        <dbReference type="EMBL" id="OXA61610.1"/>
    </source>
</evidence>
<evidence type="ECO:0000256" key="1">
    <source>
        <dbReference type="SAM" id="Phobius"/>
    </source>
</evidence>
<dbReference type="EMBL" id="LNIX01000001">
    <property type="protein sequence ID" value="OXA61610.1"/>
    <property type="molecule type" value="Genomic_DNA"/>
</dbReference>
<feature type="transmembrane region" description="Helical" evidence="1">
    <location>
        <begin position="86"/>
        <end position="111"/>
    </location>
</feature>
<gene>
    <name evidence="2" type="ORF">Fcan01_02092</name>
</gene>
<name>A0A226EWP9_FOLCA</name>
<dbReference type="Proteomes" id="UP000198287">
    <property type="component" value="Unassembled WGS sequence"/>
</dbReference>
<feature type="transmembrane region" description="Helical" evidence="1">
    <location>
        <begin position="12"/>
        <end position="31"/>
    </location>
</feature>
<keyword evidence="1" id="KW-1133">Transmembrane helix</keyword>